<name>A0A645AU68_9ZZZZ</name>
<evidence type="ECO:0008006" key="11">
    <source>
        <dbReference type="Google" id="ProtNLM"/>
    </source>
</evidence>
<dbReference type="InterPro" id="IPR003849">
    <property type="entry name" value="Preprotein_translocase_YajC"/>
</dbReference>
<dbReference type="AlphaFoldDB" id="A0A645AU68"/>
<evidence type="ECO:0000256" key="2">
    <source>
        <dbReference type="ARBA" id="ARBA00022448"/>
    </source>
</evidence>
<keyword evidence="2" id="KW-0813">Transport</keyword>
<dbReference type="SMART" id="SM01323">
    <property type="entry name" value="YajC"/>
    <property type="match status" value="1"/>
</dbReference>
<keyword evidence="8 9" id="KW-0472">Membrane</keyword>
<evidence type="ECO:0000256" key="3">
    <source>
        <dbReference type="ARBA" id="ARBA00022475"/>
    </source>
</evidence>
<feature type="transmembrane region" description="Helical" evidence="9">
    <location>
        <begin position="12"/>
        <end position="29"/>
    </location>
</feature>
<dbReference type="NCBIfam" id="TIGR00739">
    <property type="entry name" value="yajC"/>
    <property type="match status" value="1"/>
</dbReference>
<keyword evidence="6 9" id="KW-1133">Transmembrane helix</keyword>
<evidence type="ECO:0000256" key="8">
    <source>
        <dbReference type="ARBA" id="ARBA00023136"/>
    </source>
</evidence>
<evidence type="ECO:0000256" key="1">
    <source>
        <dbReference type="ARBA" id="ARBA00004162"/>
    </source>
</evidence>
<dbReference type="GO" id="GO:0005886">
    <property type="term" value="C:plasma membrane"/>
    <property type="evidence" value="ECO:0007669"/>
    <property type="project" value="UniProtKB-SubCell"/>
</dbReference>
<dbReference type="GO" id="GO:0015031">
    <property type="term" value="P:protein transport"/>
    <property type="evidence" value="ECO:0007669"/>
    <property type="project" value="UniProtKB-KW"/>
</dbReference>
<accession>A0A645AU68</accession>
<keyword evidence="5" id="KW-0653">Protein transport</keyword>
<evidence type="ECO:0000256" key="4">
    <source>
        <dbReference type="ARBA" id="ARBA00022692"/>
    </source>
</evidence>
<dbReference type="PANTHER" id="PTHR33909">
    <property type="entry name" value="SEC TRANSLOCON ACCESSORY COMPLEX SUBUNIT YAJC"/>
    <property type="match status" value="1"/>
</dbReference>
<keyword evidence="4 9" id="KW-0812">Transmembrane</keyword>
<dbReference type="Pfam" id="PF02699">
    <property type="entry name" value="YajC"/>
    <property type="match status" value="1"/>
</dbReference>
<protein>
    <recommendedName>
        <fullName evidence="11">Sec translocon accessory complex subunit YajC</fullName>
    </recommendedName>
</protein>
<comment type="subcellular location">
    <subcellularLocation>
        <location evidence="1">Cell membrane</location>
        <topology evidence="1">Single-pass membrane protein</topology>
    </subcellularLocation>
</comment>
<sequence>MGIFGENGGLLSMVLSMGLLAGVFYFLLIRPEKKRKKELSDLRDNLKVGDQITTIGGITGTICAVRGEDTQQTIVVETGADRVRIEFAKWAISTKGAPTGKDPNN</sequence>
<evidence type="ECO:0000256" key="7">
    <source>
        <dbReference type="ARBA" id="ARBA00023010"/>
    </source>
</evidence>
<reference evidence="10" key="1">
    <citation type="submission" date="2019-08" db="EMBL/GenBank/DDBJ databases">
        <authorList>
            <person name="Kucharzyk K."/>
            <person name="Murdoch R.W."/>
            <person name="Higgins S."/>
            <person name="Loffler F."/>
        </authorList>
    </citation>
    <scope>NUCLEOTIDE SEQUENCE</scope>
</reference>
<keyword evidence="7" id="KW-0811">Translocation</keyword>
<evidence type="ECO:0000256" key="6">
    <source>
        <dbReference type="ARBA" id="ARBA00022989"/>
    </source>
</evidence>
<evidence type="ECO:0000313" key="10">
    <source>
        <dbReference type="EMBL" id="MPM54463.1"/>
    </source>
</evidence>
<evidence type="ECO:0000256" key="5">
    <source>
        <dbReference type="ARBA" id="ARBA00022927"/>
    </source>
</evidence>
<evidence type="ECO:0000256" key="9">
    <source>
        <dbReference type="SAM" id="Phobius"/>
    </source>
</evidence>
<proteinExistence type="predicted"/>
<keyword evidence="3" id="KW-1003">Cell membrane</keyword>
<gene>
    <name evidence="10" type="ORF">SDC9_101241</name>
</gene>
<comment type="caution">
    <text evidence="10">The sequence shown here is derived from an EMBL/GenBank/DDBJ whole genome shotgun (WGS) entry which is preliminary data.</text>
</comment>
<dbReference type="PRINTS" id="PR01853">
    <property type="entry name" value="YAJCTRNLCASE"/>
</dbReference>
<organism evidence="10">
    <name type="scientific">bioreactor metagenome</name>
    <dbReference type="NCBI Taxonomy" id="1076179"/>
    <lineage>
        <taxon>unclassified sequences</taxon>
        <taxon>metagenomes</taxon>
        <taxon>ecological metagenomes</taxon>
    </lineage>
</organism>
<dbReference type="PANTHER" id="PTHR33909:SF1">
    <property type="entry name" value="SEC TRANSLOCON ACCESSORY COMPLEX SUBUNIT YAJC"/>
    <property type="match status" value="1"/>
</dbReference>
<dbReference type="EMBL" id="VSSQ01014812">
    <property type="protein sequence ID" value="MPM54463.1"/>
    <property type="molecule type" value="Genomic_DNA"/>
</dbReference>